<accession>A0ABV6PS30</accession>
<dbReference type="Pfam" id="PF00378">
    <property type="entry name" value="ECH_1"/>
    <property type="match status" value="1"/>
</dbReference>
<dbReference type="SUPFAM" id="SSF52096">
    <property type="entry name" value="ClpP/crotonase"/>
    <property type="match status" value="1"/>
</dbReference>
<dbReference type="PROSITE" id="PS00166">
    <property type="entry name" value="ENOYL_COA_HYDRATASE"/>
    <property type="match status" value="1"/>
</dbReference>
<evidence type="ECO:0000256" key="2">
    <source>
        <dbReference type="RuleBase" id="RU003707"/>
    </source>
</evidence>
<reference evidence="3 4" key="1">
    <citation type="submission" date="2024-09" db="EMBL/GenBank/DDBJ databases">
        <authorList>
            <person name="Sun Q."/>
            <person name="Mori K."/>
        </authorList>
    </citation>
    <scope>NUCLEOTIDE SEQUENCE [LARGE SCALE GENOMIC DNA]</scope>
    <source>
        <strain evidence="3 4">NCAIM B.02336</strain>
    </source>
</reference>
<dbReference type="InterPro" id="IPR018376">
    <property type="entry name" value="Enoyl-CoA_hyd/isom_CS"/>
</dbReference>
<sequence>MSQFSTSNQHGVSCALHERVAVITFDRPERRNAMDMEMRGEFARAVAHAIGDDDVRAIVLTGNGGHFCAGGDIGSMQSGDGMTAEAGRQRMRRMLDNVAALYTCDKPVISAVEGCAFGGGFGLALLADIIIAAEGARFCMSFARVGLVPDSGALYTLPRMIGVQRAKQLMFSAQELDARQAQEWGIAMEVVPRGKALPRAVELAQALASASQAAVAMTKTALNNTLSSDLRSIIELEANAQGVAFSSAYHREAIKRFLAKQPPMFQWPHPPARYPKETHHAEPT</sequence>
<dbReference type="EMBL" id="JBHLTN010000016">
    <property type="protein sequence ID" value="MFC0592657.1"/>
    <property type="molecule type" value="Genomic_DNA"/>
</dbReference>
<dbReference type="InterPro" id="IPR029045">
    <property type="entry name" value="ClpP/crotonase-like_dom_sf"/>
</dbReference>
<proteinExistence type="inferred from homology"/>
<organism evidence="3 4">
    <name type="scientific">Ottowia pentelensis</name>
    <dbReference type="NCBI Taxonomy" id="511108"/>
    <lineage>
        <taxon>Bacteria</taxon>
        <taxon>Pseudomonadati</taxon>
        <taxon>Pseudomonadota</taxon>
        <taxon>Betaproteobacteria</taxon>
        <taxon>Burkholderiales</taxon>
        <taxon>Comamonadaceae</taxon>
        <taxon>Ottowia</taxon>
    </lineage>
</organism>
<evidence type="ECO:0000256" key="1">
    <source>
        <dbReference type="ARBA" id="ARBA00005254"/>
    </source>
</evidence>
<comment type="similarity">
    <text evidence="1 2">Belongs to the enoyl-CoA hydratase/isomerase family.</text>
</comment>
<evidence type="ECO:0000313" key="4">
    <source>
        <dbReference type="Proteomes" id="UP001589834"/>
    </source>
</evidence>
<dbReference type="Gene3D" id="3.90.226.10">
    <property type="entry name" value="2-enoyl-CoA Hydratase, Chain A, domain 1"/>
    <property type="match status" value="1"/>
</dbReference>
<dbReference type="InterPro" id="IPR014748">
    <property type="entry name" value="Enoyl-CoA_hydra_C"/>
</dbReference>
<keyword evidence="4" id="KW-1185">Reference proteome</keyword>
<name>A0ABV6PS30_9BURK</name>
<protein>
    <submittedName>
        <fullName evidence="3">Enoyl-CoA hydratase/isomerase family protein</fullName>
    </submittedName>
</protein>
<evidence type="ECO:0000313" key="3">
    <source>
        <dbReference type="EMBL" id="MFC0592657.1"/>
    </source>
</evidence>
<comment type="caution">
    <text evidence="3">The sequence shown here is derived from an EMBL/GenBank/DDBJ whole genome shotgun (WGS) entry which is preliminary data.</text>
</comment>
<dbReference type="InterPro" id="IPR001753">
    <property type="entry name" value="Enoyl-CoA_hydra/iso"/>
</dbReference>
<gene>
    <name evidence="3" type="ORF">ACFFGG_08815</name>
</gene>
<dbReference type="CDD" id="cd06558">
    <property type="entry name" value="crotonase-like"/>
    <property type="match status" value="1"/>
</dbReference>
<dbReference type="PANTHER" id="PTHR43802">
    <property type="entry name" value="ENOYL-COA HYDRATASE"/>
    <property type="match status" value="1"/>
</dbReference>
<dbReference type="PANTHER" id="PTHR43802:SF1">
    <property type="entry name" value="IP11341P-RELATED"/>
    <property type="match status" value="1"/>
</dbReference>
<dbReference type="Gene3D" id="1.10.12.10">
    <property type="entry name" value="Lyase 2-enoyl-coa Hydratase, Chain A, domain 2"/>
    <property type="match status" value="1"/>
</dbReference>
<dbReference type="Proteomes" id="UP001589834">
    <property type="component" value="Unassembled WGS sequence"/>
</dbReference>
<dbReference type="RefSeq" id="WP_377482297.1">
    <property type="nucleotide sequence ID" value="NZ_JBHLTN010000016.1"/>
</dbReference>